<evidence type="ECO:0000259" key="3">
    <source>
        <dbReference type="Pfam" id="PF13193"/>
    </source>
</evidence>
<name>A0A1E7ZC13_9ALTE</name>
<reference evidence="4 5" key="1">
    <citation type="submission" date="2016-08" db="EMBL/GenBank/DDBJ databases">
        <authorList>
            <person name="Seilhamer J.J."/>
        </authorList>
    </citation>
    <scope>NUCLEOTIDE SEQUENCE [LARGE SCALE GENOMIC DNA]</scope>
    <source>
        <strain evidence="4 5">KCTC 42603</strain>
    </source>
</reference>
<dbReference type="RefSeq" id="WP_070125187.1">
    <property type="nucleotide sequence ID" value="NZ_MDHN01000020.1"/>
</dbReference>
<dbReference type="Gene3D" id="3.40.50.12780">
    <property type="entry name" value="N-terminal domain of ligase-like"/>
    <property type="match status" value="1"/>
</dbReference>
<evidence type="ECO:0000313" key="4">
    <source>
        <dbReference type="EMBL" id="OFC71049.1"/>
    </source>
</evidence>
<evidence type="ECO:0000313" key="5">
    <source>
        <dbReference type="Proteomes" id="UP000175691"/>
    </source>
</evidence>
<feature type="domain" description="AMP-dependent synthetase/ligase" evidence="2">
    <location>
        <begin position="7"/>
        <end position="347"/>
    </location>
</feature>
<dbReference type="Gene3D" id="3.30.300.30">
    <property type="match status" value="1"/>
</dbReference>
<accession>A0A1E7ZC13</accession>
<dbReference type="EMBL" id="MDHN01000020">
    <property type="protein sequence ID" value="OFC71049.1"/>
    <property type="molecule type" value="Genomic_DNA"/>
</dbReference>
<dbReference type="OrthoDB" id="7055148at2"/>
<dbReference type="PANTHER" id="PTHR43201:SF8">
    <property type="entry name" value="ACYL-COA SYNTHETASE FAMILY MEMBER 3"/>
    <property type="match status" value="1"/>
</dbReference>
<feature type="domain" description="AMP-binding enzyme C-terminal" evidence="3">
    <location>
        <begin position="398"/>
        <end position="470"/>
    </location>
</feature>
<evidence type="ECO:0000256" key="1">
    <source>
        <dbReference type="ARBA" id="ARBA00006432"/>
    </source>
</evidence>
<dbReference type="GO" id="GO:0031956">
    <property type="term" value="F:medium-chain fatty acid-CoA ligase activity"/>
    <property type="evidence" value="ECO:0007669"/>
    <property type="project" value="TreeGrafter"/>
</dbReference>
<evidence type="ECO:0000259" key="2">
    <source>
        <dbReference type="Pfam" id="PF00501"/>
    </source>
</evidence>
<gene>
    <name evidence="4" type="ORF">BFC18_10060</name>
</gene>
<proteinExistence type="inferred from homology"/>
<sequence>MLYKHFYTQVQEYPHKVAVVCGNQDLTFSELNSQVNSIALRLGEEGMGKGKVIATSLPAGIELIATMLASFKIGACLLPLNSKFTDTEITDYLSRSEASLVVALTEEITRIASLSVELSTIAFESIDTADGNSVVEDDDAQAPGLVLFSSGSTGKAKQVVRTYRQLIAEYEAFTQTALVDATDVFLCSVPLHHAHGFSNAFMASLLNGAKLVITPGEFNPRSVIRALEKHAVTVYPSATFMLKMLASTRLKQQPDLSQLRLVFTAGAPLADEIREALQQTLTVTACQLYGSTEAGAIALNIGDAPANSVGRPLKGYVVSIVNEDGLECPPGVEGDIVVQSPSAATEYKNNPDASAETFIEGNYVTGDIGFKNVHGDLFITGRKKQLINVAGLKVDPIEVEKVLMALEPVREVVVLGKPDSDYGEVVKAVVVADDLTEGDVVAHCKANLAEYKWPKMIEFRSEIPRSPLGKILRKYL</sequence>
<dbReference type="GO" id="GO:0006631">
    <property type="term" value="P:fatty acid metabolic process"/>
    <property type="evidence" value="ECO:0007669"/>
    <property type="project" value="TreeGrafter"/>
</dbReference>
<dbReference type="PANTHER" id="PTHR43201">
    <property type="entry name" value="ACYL-COA SYNTHETASE"/>
    <property type="match status" value="1"/>
</dbReference>
<protein>
    <recommendedName>
        <fullName evidence="6">AMP-dependent synthetase</fullName>
    </recommendedName>
</protein>
<keyword evidence="5" id="KW-1185">Reference proteome</keyword>
<dbReference type="STRING" id="1656094.BFC18_10060"/>
<dbReference type="InterPro" id="IPR020845">
    <property type="entry name" value="AMP-binding_CS"/>
</dbReference>
<dbReference type="InterPro" id="IPR045851">
    <property type="entry name" value="AMP-bd_C_sf"/>
</dbReference>
<dbReference type="PROSITE" id="PS00455">
    <property type="entry name" value="AMP_BINDING"/>
    <property type="match status" value="1"/>
</dbReference>
<dbReference type="Proteomes" id="UP000175691">
    <property type="component" value="Unassembled WGS sequence"/>
</dbReference>
<comment type="caution">
    <text evidence="4">The sequence shown here is derived from an EMBL/GenBank/DDBJ whole genome shotgun (WGS) entry which is preliminary data.</text>
</comment>
<dbReference type="AlphaFoldDB" id="A0A1E7ZC13"/>
<dbReference type="InterPro" id="IPR042099">
    <property type="entry name" value="ANL_N_sf"/>
</dbReference>
<dbReference type="InterPro" id="IPR025110">
    <property type="entry name" value="AMP-bd_C"/>
</dbReference>
<dbReference type="SUPFAM" id="SSF56801">
    <property type="entry name" value="Acetyl-CoA synthetase-like"/>
    <property type="match status" value="1"/>
</dbReference>
<comment type="similarity">
    <text evidence="1">Belongs to the ATP-dependent AMP-binding enzyme family.</text>
</comment>
<evidence type="ECO:0008006" key="6">
    <source>
        <dbReference type="Google" id="ProtNLM"/>
    </source>
</evidence>
<dbReference type="Pfam" id="PF13193">
    <property type="entry name" value="AMP-binding_C"/>
    <property type="match status" value="1"/>
</dbReference>
<dbReference type="InterPro" id="IPR000873">
    <property type="entry name" value="AMP-dep_synth/lig_dom"/>
</dbReference>
<organism evidence="4 5">
    <name type="scientific">Alteromonas confluentis</name>
    <dbReference type="NCBI Taxonomy" id="1656094"/>
    <lineage>
        <taxon>Bacteria</taxon>
        <taxon>Pseudomonadati</taxon>
        <taxon>Pseudomonadota</taxon>
        <taxon>Gammaproteobacteria</taxon>
        <taxon>Alteromonadales</taxon>
        <taxon>Alteromonadaceae</taxon>
        <taxon>Alteromonas/Salinimonas group</taxon>
        <taxon>Alteromonas</taxon>
    </lineage>
</organism>
<dbReference type="Pfam" id="PF00501">
    <property type="entry name" value="AMP-binding"/>
    <property type="match status" value="1"/>
</dbReference>